<comment type="similarity">
    <text evidence="3 7">Belongs to the NAD(P)-dependent epimerase/dehydratase family. dTDP-glucose dehydratase subfamily.</text>
</comment>
<sequence>MKILLTGGCGFIGSAVVRRAIRLEGHQVVNIDKMTYAASEDALEDARHHPNHVLLRQDICDLAAIRAAFAEHQPDAVMHLAAESHVDRSIDGPAAFVQTNVTGTFSMLEAAREYFATLSGEKRERFRFHHISTDEVFGALEDNDPPFNEHTPYDPRSPYSASKAASDHLARAWMHTYGLPVIVSNTTNNYGKWQFPEKLIPLVTLNAIEEKPLPVYGAGLNTRDWLFVDDHAEALLKVVTQGVPGETYCIGARQPRKNIDVVKAICAVLDEKLPSPNGSRERLITYVTDRPGHDNRYEIDPGSAEAALSWTAAHDFERGLRATIDWYLANTEWWQGIRAKTYAGQRLGAAA</sequence>
<name>A0A840VPG8_9PROT</name>
<keyword evidence="5" id="KW-0520">NAD</keyword>
<comment type="catalytic activity">
    <reaction evidence="1 7">
        <text>dTDP-alpha-D-glucose = dTDP-4-dehydro-6-deoxy-alpha-D-glucose + H2O</text>
        <dbReference type="Rhea" id="RHEA:17221"/>
        <dbReference type="ChEBI" id="CHEBI:15377"/>
        <dbReference type="ChEBI" id="CHEBI:57477"/>
        <dbReference type="ChEBI" id="CHEBI:57649"/>
        <dbReference type="EC" id="4.2.1.46"/>
    </reaction>
</comment>
<dbReference type="Gene3D" id="3.90.25.10">
    <property type="entry name" value="UDP-galactose 4-epimerase, domain 1"/>
    <property type="match status" value="1"/>
</dbReference>
<dbReference type="EMBL" id="JACHFJ010000005">
    <property type="protein sequence ID" value="MBB5373300.1"/>
    <property type="molecule type" value="Genomic_DNA"/>
</dbReference>
<dbReference type="Proteomes" id="UP000553706">
    <property type="component" value="Unassembled WGS sequence"/>
</dbReference>
<evidence type="ECO:0000256" key="1">
    <source>
        <dbReference type="ARBA" id="ARBA00001539"/>
    </source>
</evidence>
<evidence type="ECO:0000256" key="6">
    <source>
        <dbReference type="ARBA" id="ARBA00023239"/>
    </source>
</evidence>
<dbReference type="RefSeq" id="WP_183266306.1">
    <property type="nucleotide sequence ID" value="NZ_JACHFJ010000005.1"/>
</dbReference>
<comment type="cofactor">
    <cofactor evidence="2 7">
        <name>NAD(+)</name>
        <dbReference type="ChEBI" id="CHEBI:57540"/>
    </cofactor>
</comment>
<evidence type="ECO:0000259" key="8">
    <source>
        <dbReference type="Pfam" id="PF16363"/>
    </source>
</evidence>
<gene>
    <name evidence="9" type="ORF">HNP71_001559</name>
</gene>
<dbReference type="InterPro" id="IPR005888">
    <property type="entry name" value="dTDP_Gluc_deHydtase"/>
</dbReference>
<dbReference type="EC" id="4.2.1.46" evidence="4 7"/>
<dbReference type="InterPro" id="IPR020904">
    <property type="entry name" value="Sc_DH/Rdtase_CS"/>
</dbReference>
<evidence type="ECO:0000256" key="5">
    <source>
        <dbReference type="ARBA" id="ARBA00023027"/>
    </source>
</evidence>
<evidence type="ECO:0000313" key="9">
    <source>
        <dbReference type="EMBL" id="MBB5373300.1"/>
    </source>
</evidence>
<dbReference type="NCBIfam" id="TIGR01181">
    <property type="entry name" value="dTDP_gluc_dehyt"/>
    <property type="match status" value="1"/>
</dbReference>
<evidence type="ECO:0000256" key="2">
    <source>
        <dbReference type="ARBA" id="ARBA00001911"/>
    </source>
</evidence>
<feature type="domain" description="NAD(P)-binding" evidence="8">
    <location>
        <begin position="4"/>
        <end position="322"/>
    </location>
</feature>
<accession>A0A840VPG8</accession>
<dbReference type="PROSITE" id="PS00061">
    <property type="entry name" value="ADH_SHORT"/>
    <property type="match status" value="1"/>
</dbReference>
<keyword evidence="6 7" id="KW-0456">Lyase</keyword>
<comment type="caution">
    <text evidence="9">The sequence shown here is derived from an EMBL/GenBank/DDBJ whole genome shotgun (WGS) entry which is preliminary data.</text>
</comment>
<proteinExistence type="inferred from homology"/>
<reference evidence="9 10" key="1">
    <citation type="submission" date="2020-08" db="EMBL/GenBank/DDBJ databases">
        <title>Genomic Encyclopedia of Type Strains, Phase IV (KMG-IV): sequencing the most valuable type-strain genomes for metagenomic binning, comparative biology and taxonomic classification.</title>
        <authorList>
            <person name="Goeker M."/>
        </authorList>
    </citation>
    <scope>NUCLEOTIDE SEQUENCE [LARGE SCALE GENOMIC DNA]</scope>
    <source>
        <strain evidence="9 10">DSM 27026</strain>
    </source>
</reference>
<organism evidence="9 10">
    <name type="scientific">Acidocella aromatica</name>
    <dbReference type="NCBI Taxonomy" id="1303579"/>
    <lineage>
        <taxon>Bacteria</taxon>
        <taxon>Pseudomonadati</taxon>
        <taxon>Pseudomonadota</taxon>
        <taxon>Alphaproteobacteria</taxon>
        <taxon>Acetobacterales</taxon>
        <taxon>Acidocellaceae</taxon>
        <taxon>Acidocella</taxon>
    </lineage>
</organism>
<evidence type="ECO:0000256" key="7">
    <source>
        <dbReference type="RuleBase" id="RU004473"/>
    </source>
</evidence>
<dbReference type="GO" id="GO:0009225">
    <property type="term" value="P:nucleotide-sugar metabolic process"/>
    <property type="evidence" value="ECO:0007669"/>
    <property type="project" value="InterPro"/>
</dbReference>
<dbReference type="CDD" id="cd05246">
    <property type="entry name" value="dTDP_GD_SDR_e"/>
    <property type="match status" value="1"/>
</dbReference>
<dbReference type="PANTHER" id="PTHR43000">
    <property type="entry name" value="DTDP-D-GLUCOSE 4,6-DEHYDRATASE-RELATED"/>
    <property type="match status" value="1"/>
</dbReference>
<dbReference type="GO" id="GO:0008460">
    <property type="term" value="F:dTDP-glucose 4,6-dehydratase activity"/>
    <property type="evidence" value="ECO:0007669"/>
    <property type="project" value="UniProtKB-EC"/>
</dbReference>
<protein>
    <recommendedName>
        <fullName evidence="4 7">dTDP-glucose 4,6-dehydratase</fullName>
        <ecNumber evidence="4 7">4.2.1.46</ecNumber>
    </recommendedName>
</protein>
<dbReference type="AlphaFoldDB" id="A0A840VPG8"/>
<dbReference type="InterPro" id="IPR036291">
    <property type="entry name" value="NAD(P)-bd_dom_sf"/>
</dbReference>
<evidence type="ECO:0000256" key="4">
    <source>
        <dbReference type="ARBA" id="ARBA00011990"/>
    </source>
</evidence>
<dbReference type="Gene3D" id="3.40.50.720">
    <property type="entry name" value="NAD(P)-binding Rossmann-like Domain"/>
    <property type="match status" value="1"/>
</dbReference>
<evidence type="ECO:0000313" key="10">
    <source>
        <dbReference type="Proteomes" id="UP000553706"/>
    </source>
</evidence>
<dbReference type="Pfam" id="PF16363">
    <property type="entry name" value="GDP_Man_Dehyd"/>
    <property type="match status" value="1"/>
</dbReference>
<keyword evidence="10" id="KW-1185">Reference proteome</keyword>
<evidence type="ECO:0000256" key="3">
    <source>
        <dbReference type="ARBA" id="ARBA00008178"/>
    </source>
</evidence>
<dbReference type="InterPro" id="IPR016040">
    <property type="entry name" value="NAD(P)-bd_dom"/>
</dbReference>
<dbReference type="SUPFAM" id="SSF51735">
    <property type="entry name" value="NAD(P)-binding Rossmann-fold domains"/>
    <property type="match status" value="1"/>
</dbReference>